<dbReference type="Proteomes" id="UP000290849">
    <property type="component" value="Unassembled WGS sequence"/>
</dbReference>
<dbReference type="Pfam" id="PF00392">
    <property type="entry name" value="GntR"/>
    <property type="match status" value="1"/>
</dbReference>
<keyword evidence="3" id="KW-0804">Transcription</keyword>
<dbReference type="GO" id="GO:0003677">
    <property type="term" value="F:DNA binding"/>
    <property type="evidence" value="ECO:0007669"/>
    <property type="project" value="UniProtKB-KW"/>
</dbReference>
<feature type="domain" description="HTH gntR-type" evidence="4">
    <location>
        <begin position="7"/>
        <end position="74"/>
    </location>
</feature>
<sequence length="228" mass="26136">MEIKAPATIPYFLQEQVRRMIVDGTLRPGQPLREQELERRFGTSRSPIREALRLLELSGLVTHVQRRGFRVALYSEREIRHIYQLRAELESYAITRLAEQDNLAALVAELEMGHACLRECLPEEKAQQCLELAREFFNTIVRANDNKPLEEALSKLNDRCDPLRHILLRRKADCRRQLIEGTGRLLAVLRIGDLPRAAAIRREITEAFLPLVLQAYAAEVYPDAASNA</sequence>
<dbReference type="Gene3D" id="1.20.120.530">
    <property type="entry name" value="GntR ligand-binding domain-like"/>
    <property type="match status" value="1"/>
</dbReference>
<dbReference type="InterPro" id="IPR000524">
    <property type="entry name" value="Tscrpt_reg_HTH_GntR"/>
</dbReference>
<dbReference type="GO" id="GO:0003700">
    <property type="term" value="F:DNA-binding transcription factor activity"/>
    <property type="evidence" value="ECO:0007669"/>
    <property type="project" value="InterPro"/>
</dbReference>
<keyword evidence="2" id="KW-0238">DNA-binding</keyword>
<dbReference type="AlphaFoldDB" id="A0A4Q1HEC0"/>
<dbReference type="RefSeq" id="WP_129153588.1">
    <property type="nucleotide sequence ID" value="NZ_JBHSDO010000018.1"/>
</dbReference>
<dbReference type="InterPro" id="IPR008920">
    <property type="entry name" value="TF_FadR/GntR_C"/>
</dbReference>
<evidence type="ECO:0000313" key="6">
    <source>
        <dbReference type="Proteomes" id="UP000290849"/>
    </source>
</evidence>
<evidence type="ECO:0000256" key="1">
    <source>
        <dbReference type="ARBA" id="ARBA00023015"/>
    </source>
</evidence>
<protein>
    <submittedName>
        <fullName evidence="5">GntR family transcriptional regulator</fullName>
    </submittedName>
</protein>
<evidence type="ECO:0000313" key="5">
    <source>
        <dbReference type="EMBL" id="RXN84666.1"/>
    </source>
</evidence>
<dbReference type="Pfam" id="PF07729">
    <property type="entry name" value="FCD"/>
    <property type="match status" value="1"/>
</dbReference>
<keyword evidence="6" id="KW-1185">Reference proteome</keyword>
<dbReference type="SUPFAM" id="SSF46785">
    <property type="entry name" value="Winged helix' DNA-binding domain"/>
    <property type="match status" value="1"/>
</dbReference>
<evidence type="ECO:0000256" key="2">
    <source>
        <dbReference type="ARBA" id="ARBA00023125"/>
    </source>
</evidence>
<dbReference type="SMART" id="SM00345">
    <property type="entry name" value="HTH_GNTR"/>
    <property type="match status" value="1"/>
</dbReference>
<comment type="caution">
    <text evidence="5">The sequence shown here is derived from an EMBL/GenBank/DDBJ whole genome shotgun (WGS) entry which is preliminary data.</text>
</comment>
<name>A0A4Q1HEC0_9BURK</name>
<dbReference type="PANTHER" id="PTHR43537:SF24">
    <property type="entry name" value="GLUCONATE OPERON TRANSCRIPTIONAL REPRESSOR"/>
    <property type="match status" value="1"/>
</dbReference>
<dbReference type="InterPro" id="IPR036388">
    <property type="entry name" value="WH-like_DNA-bd_sf"/>
</dbReference>
<dbReference type="InterPro" id="IPR011711">
    <property type="entry name" value="GntR_C"/>
</dbReference>
<reference evidence="5 6" key="1">
    <citation type="journal article" date="2017" name="Int. J. Syst. Evol. Microbiol.">
        <title>Achromobacter aloeverae sp. nov., isolated from the root of Aloe vera (L.) Burm.f.</title>
        <authorList>
            <person name="Kuncharoen N."/>
            <person name="Muramatsu Y."/>
            <person name="Shibata C."/>
            <person name="Kamakura Y."/>
            <person name="Nakagawa Y."/>
            <person name="Tanasupawat S."/>
        </authorList>
    </citation>
    <scope>NUCLEOTIDE SEQUENCE [LARGE SCALE GENOMIC DNA]</scope>
    <source>
        <strain evidence="5 6">AVA-1</strain>
    </source>
</reference>
<dbReference type="CDD" id="cd07377">
    <property type="entry name" value="WHTH_GntR"/>
    <property type="match status" value="1"/>
</dbReference>
<accession>A0A4Q1HEC0</accession>
<dbReference type="EMBL" id="PYAL01000008">
    <property type="protein sequence ID" value="RXN84666.1"/>
    <property type="molecule type" value="Genomic_DNA"/>
</dbReference>
<proteinExistence type="predicted"/>
<dbReference type="InterPro" id="IPR036390">
    <property type="entry name" value="WH_DNA-bd_sf"/>
</dbReference>
<organism evidence="5 6">
    <name type="scientific">Achromobacter aloeverae</name>
    <dbReference type="NCBI Taxonomy" id="1750518"/>
    <lineage>
        <taxon>Bacteria</taxon>
        <taxon>Pseudomonadati</taxon>
        <taxon>Pseudomonadota</taxon>
        <taxon>Betaproteobacteria</taxon>
        <taxon>Burkholderiales</taxon>
        <taxon>Alcaligenaceae</taxon>
        <taxon>Achromobacter</taxon>
    </lineage>
</organism>
<keyword evidence="1" id="KW-0805">Transcription regulation</keyword>
<evidence type="ECO:0000259" key="4">
    <source>
        <dbReference type="PROSITE" id="PS50949"/>
    </source>
</evidence>
<evidence type="ECO:0000256" key="3">
    <source>
        <dbReference type="ARBA" id="ARBA00023163"/>
    </source>
</evidence>
<gene>
    <name evidence="5" type="ORF">C7R54_25260</name>
</gene>
<dbReference type="OrthoDB" id="8959245at2"/>
<dbReference type="SUPFAM" id="SSF48008">
    <property type="entry name" value="GntR ligand-binding domain-like"/>
    <property type="match status" value="1"/>
</dbReference>
<dbReference type="PANTHER" id="PTHR43537">
    <property type="entry name" value="TRANSCRIPTIONAL REGULATOR, GNTR FAMILY"/>
    <property type="match status" value="1"/>
</dbReference>
<dbReference type="Gene3D" id="1.10.10.10">
    <property type="entry name" value="Winged helix-like DNA-binding domain superfamily/Winged helix DNA-binding domain"/>
    <property type="match status" value="1"/>
</dbReference>
<dbReference type="PROSITE" id="PS50949">
    <property type="entry name" value="HTH_GNTR"/>
    <property type="match status" value="1"/>
</dbReference>